<dbReference type="Ensembl" id="ENSOART00020063120.1">
    <property type="protein sequence ID" value="ENSOARP00020041976.1"/>
    <property type="gene ID" value="ENSOARG00020015500.2"/>
</dbReference>
<name>A0AC11DA88_SHEEP</name>
<reference evidence="1" key="3">
    <citation type="submission" date="2025-09" db="UniProtKB">
        <authorList>
            <consortium name="Ensembl"/>
        </authorList>
    </citation>
    <scope>IDENTIFICATION</scope>
</reference>
<evidence type="ECO:0000313" key="2">
    <source>
        <dbReference type="Proteomes" id="UP000809102"/>
    </source>
</evidence>
<proteinExistence type="predicted"/>
<reference evidence="1" key="2">
    <citation type="submission" date="2025-08" db="UniProtKB">
        <authorList>
            <consortium name="Ensembl"/>
        </authorList>
    </citation>
    <scope>IDENTIFICATION</scope>
</reference>
<protein>
    <submittedName>
        <fullName evidence="1">ST6 N-acetylgalactosaminide alpha-2,6-sialyltransferase 6</fullName>
    </submittedName>
</protein>
<accession>A0AC11DA88</accession>
<reference evidence="1" key="1">
    <citation type="submission" date="2020-11" db="EMBL/GenBank/DDBJ databases">
        <authorList>
            <person name="Davenport K.M."/>
            <person name="Bickhart D.M."/>
            <person name="Smith T.P.L."/>
            <person name="Murdoch B.M."/>
            <person name="Rosen B.D."/>
        </authorList>
    </citation>
    <scope>NUCLEOTIDE SEQUENCE [LARGE SCALE GENOMIC DNA]</scope>
    <source>
        <strain evidence="1">OAR_USU_Benz2616</strain>
    </source>
</reference>
<sequence length="467" mass="52764">MFPSHAHPCQERLETWHLAHSPLCPASSYPVSGGPRSLCRRGRRALRWGGREPLCGRQQAGGQATTAGLAVASVSKLVLGRVVTWQPQSTSHFLQAHEDDWRLDGGLLTFSGPPSLPLQFLQLPGDEETEAQRGHMACPRPLSQCDHTPLPGPPAGHWPLPLSRHRREMKSNKEQRSAVFVILFALITILILYSSNSANEVFHYGSLRGRTRRPVNLRKWSITDGYIPILGNKTLPSRCGQCVIVTSSSHLLGTKLGPEIERAECTIRMNDAPTTGYSADVGNKTTFRVVAHSSVFHVLRRPQEFVNRTPETVFIFWGPPNKMQKPQGSLVRVIQRAGLVFPNMEAYAISLSRMRQFDDLFRSETGKDREKSHSWLSTGWFTMVIAVELCDHVHVYGMVPPDYCSLRPHLQRMPYHYYEPKGPDECVTYIQNENSRKGNHHRFITEKRVFSSWAQLYGITFSHPSWT</sequence>
<gene>
    <name evidence="1" type="primary">ST6GALNAC6</name>
</gene>
<evidence type="ECO:0000313" key="1">
    <source>
        <dbReference type="Ensembl" id="ENSOARP00020041976.1"/>
    </source>
</evidence>
<organism evidence="1 2">
    <name type="scientific">Ovis aries</name>
    <name type="common">Sheep</name>
    <dbReference type="NCBI Taxonomy" id="9940"/>
    <lineage>
        <taxon>Eukaryota</taxon>
        <taxon>Metazoa</taxon>
        <taxon>Chordata</taxon>
        <taxon>Craniata</taxon>
        <taxon>Vertebrata</taxon>
        <taxon>Euteleostomi</taxon>
        <taxon>Mammalia</taxon>
        <taxon>Eutheria</taxon>
        <taxon>Laurasiatheria</taxon>
        <taxon>Artiodactyla</taxon>
        <taxon>Ruminantia</taxon>
        <taxon>Pecora</taxon>
        <taxon>Bovidae</taxon>
        <taxon>Caprinae</taxon>
        <taxon>Ovis</taxon>
    </lineage>
</organism>
<dbReference type="GeneTree" id="ENSGT00940000160114"/>
<dbReference type="Proteomes" id="UP000809102">
    <property type="component" value="Chromosome 3"/>
</dbReference>
<keyword evidence="2" id="KW-1185">Reference proteome</keyword>